<dbReference type="AlphaFoldDB" id="Q2U1P1"/>
<keyword evidence="2" id="KW-1185">Reference proteome</keyword>
<name>Q2U1P1_ASPOR</name>
<evidence type="ECO:0000313" key="1">
    <source>
        <dbReference type="EMBL" id="BAE64524.1"/>
    </source>
</evidence>
<proteinExistence type="predicted"/>
<accession>Q2U1P1</accession>
<dbReference type="Proteomes" id="UP000006564">
    <property type="component" value="Chromosome 6"/>
</dbReference>
<dbReference type="EMBL" id="BA000054">
    <property type="protein sequence ID" value="BAE64524.1"/>
    <property type="molecule type" value="Genomic_DNA"/>
</dbReference>
<evidence type="ECO:0000313" key="2">
    <source>
        <dbReference type="Proteomes" id="UP000006564"/>
    </source>
</evidence>
<gene>
    <name evidence="1" type="ORF">AO090138000153</name>
</gene>
<organism evidence="1 2">
    <name type="scientific">Aspergillus oryzae (strain ATCC 42149 / RIB 40)</name>
    <name type="common">Yellow koji mold</name>
    <dbReference type="NCBI Taxonomy" id="510516"/>
    <lineage>
        <taxon>Eukaryota</taxon>
        <taxon>Fungi</taxon>
        <taxon>Dikarya</taxon>
        <taxon>Ascomycota</taxon>
        <taxon>Pezizomycotina</taxon>
        <taxon>Eurotiomycetes</taxon>
        <taxon>Eurotiomycetidae</taxon>
        <taxon>Eurotiales</taxon>
        <taxon>Aspergillaceae</taxon>
        <taxon>Aspergillus</taxon>
        <taxon>Aspergillus subgen. Circumdati</taxon>
    </lineage>
</organism>
<reference evidence="1 2" key="1">
    <citation type="journal article" date="2005" name="Nature">
        <title>Genome sequencing and analysis of Aspergillus oryzae.</title>
        <authorList>
            <person name="Machida M."/>
            <person name="Asai K."/>
            <person name="Sano M."/>
            <person name="Tanaka T."/>
            <person name="Kumagai T."/>
            <person name="Terai G."/>
            <person name="Kusumoto K."/>
            <person name="Arima T."/>
            <person name="Akita O."/>
            <person name="Kashiwagi Y."/>
            <person name="Abe K."/>
            <person name="Gomi K."/>
            <person name="Horiuchi H."/>
            <person name="Kitamoto K."/>
            <person name="Kobayashi T."/>
            <person name="Takeuchi M."/>
            <person name="Denning D.W."/>
            <person name="Galagan J.E."/>
            <person name="Nierman W.C."/>
            <person name="Yu J."/>
            <person name="Archer D.B."/>
            <person name="Bennett J.W."/>
            <person name="Bhatnagar D."/>
            <person name="Cleveland T.E."/>
            <person name="Fedorova N.D."/>
            <person name="Gotoh O."/>
            <person name="Horikawa H."/>
            <person name="Hosoyama A."/>
            <person name="Ichinomiya M."/>
            <person name="Igarashi R."/>
            <person name="Iwashita K."/>
            <person name="Juvvadi P.R."/>
            <person name="Kato M."/>
            <person name="Kato Y."/>
            <person name="Kin T."/>
            <person name="Kokubun A."/>
            <person name="Maeda H."/>
            <person name="Maeyama N."/>
            <person name="Maruyama J."/>
            <person name="Nagasaki H."/>
            <person name="Nakajima T."/>
            <person name="Oda K."/>
            <person name="Okada K."/>
            <person name="Paulsen I."/>
            <person name="Sakamoto K."/>
            <person name="Sawano T."/>
            <person name="Takahashi M."/>
            <person name="Takase K."/>
            <person name="Terabayashi Y."/>
            <person name="Wortman J."/>
            <person name="Yamada O."/>
            <person name="Yamagata Y."/>
            <person name="Anazawa H."/>
            <person name="Hata Y."/>
            <person name="Koide Y."/>
            <person name="Komori T."/>
            <person name="Koyama Y."/>
            <person name="Minetoki T."/>
            <person name="Suharnan S."/>
            <person name="Tanaka A."/>
            <person name="Isono K."/>
            <person name="Kuhara S."/>
            <person name="Ogasawara N."/>
            <person name="Kikuchi H."/>
        </authorList>
    </citation>
    <scope>NUCLEOTIDE SEQUENCE [LARGE SCALE GENOMIC DNA]</scope>
    <source>
        <strain evidence="2">ATCC 42149 / RIB 40</strain>
    </source>
</reference>
<dbReference type="HOGENOM" id="CLU_1927165_0_0_1"/>
<dbReference type="EMBL" id="AP007170">
    <property type="protein sequence ID" value="BAE64524.1"/>
    <property type="molecule type" value="Genomic_DNA"/>
</dbReference>
<dbReference type="VEuPathDB" id="FungiDB:AO090138000153"/>
<protein>
    <submittedName>
        <fullName evidence="1">DNA, SC138</fullName>
    </submittedName>
</protein>
<dbReference type="GeneID" id="5997758"/>
<sequence length="131" mass="14746">MIFDKGWETASAVKVMNANHLFFASSLIWGRQEDQDCPQVCILVRNYDDAKGTFLHHLKACTFANIVNQITDLKRFTIEDPHVSRLAFGTGSAAIPRESRYHIIEIASFDNPYLWASYTIDSLGSPPLAII</sequence>
<dbReference type="KEGG" id="aor:AO090138000153"/>
<dbReference type="RefSeq" id="XP_023093283.1">
    <property type="nucleotide sequence ID" value="XM_023238515.1"/>
</dbReference>